<reference evidence="10" key="2">
    <citation type="submission" date="2025-08" db="UniProtKB">
        <authorList>
            <consortium name="RefSeq"/>
        </authorList>
    </citation>
    <scope>IDENTIFICATION</scope>
    <source>
        <tissue evidence="10">Leaf</tissue>
    </source>
</reference>
<dbReference type="InterPro" id="IPR037185">
    <property type="entry name" value="EmrE-like"/>
</dbReference>
<reference evidence="9" key="1">
    <citation type="journal article" date="2013" name="Genome Biol.">
        <title>Reference genomes and transcriptomes of Nicotiana sylvestris and Nicotiana tomentosiformis.</title>
        <authorList>
            <person name="Sierro N."/>
            <person name="Battey J.N."/>
            <person name="Ouadi S."/>
            <person name="Bovet L."/>
            <person name="Goepfert S."/>
            <person name="Bakaher N."/>
            <person name="Peitsch M.C."/>
            <person name="Ivanov N.V."/>
        </authorList>
    </citation>
    <scope>NUCLEOTIDE SEQUENCE [LARGE SCALE GENOMIC DNA]</scope>
</reference>
<evidence type="ECO:0000313" key="10">
    <source>
        <dbReference type="RefSeq" id="XP_009773612.1"/>
    </source>
</evidence>
<evidence type="ECO:0000259" key="8">
    <source>
        <dbReference type="Pfam" id="PF00892"/>
    </source>
</evidence>
<dbReference type="InterPro" id="IPR030184">
    <property type="entry name" value="WAT1-related"/>
</dbReference>
<comment type="similarity">
    <text evidence="2 6">Belongs to the drug/metabolite transporter (DMT) superfamily. Plant drug/metabolite exporter (P-DME) (TC 2.A.7.4) family.</text>
</comment>
<dbReference type="GO" id="GO:0022857">
    <property type="term" value="F:transmembrane transporter activity"/>
    <property type="evidence" value="ECO:0007669"/>
    <property type="project" value="InterPro"/>
</dbReference>
<dbReference type="Proteomes" id="UP000189701">
    <property type="component" value="Unplaced"/>
</dbReference>
<dbReference type="eggNOG" id="ENOG502QWIP">
    <property type="taxonomic scope" value="Eukaryota"/>
</dbReference>
<feature type="transmembrane region" description="Helical" evidence="6">
    <location>
        <begin position="140"/>
        <end position="159"/>
    </location>
</feature>
<dbReference type="InterPro" id="IPR000620">
    <property type="entry name" value="EamA_dom"/>
</dbReference>
<organism evidence="9 10">
    <name type="scientific">Nicotiana sylvestris</name>
    <name type="common">Wood tobacco</name>
    <name type="synonym">South American tobacco</name>
    <dbReference type="NCBI Taxonomy" id="4096"/>
    <lineage>
        <taxon>Eukaryota</taxon>
        <taxon>Viridiplantae</taxon>
        <taxon>Streptophyta</taxon>
        <taxon>Embryophyta</taxon>
        <taxon>Tracheophyta</taxon>
        <taxon>Spermatophyta</taxon>
        <taxon>Magnoliopsida</taxon>
        <taxon>eudicotyledons</taxon>
        <taxon>Gunneridae</taxon>
        <taxon>Pentapetalae</taxon>
        <taxon>asterids</taxon>
        <taxon>lamiids</taxon>
        <taxon>Solanales</taxon>
        <taxon>Solanaceae</taxon>
        <taxon>Nicotianoideae</taxon>
        <taxon>Nicotianeae</taxon>
        <taxon>Nicotiana</taxon>
    </lineage>
</organism>
<feature type="transmembrane region" description="Helical" evidence="6">
    <location>
        <begin position="165"/>
        <end position="189"/>
    </location>
</feature>
<proteinExistence type="inferred from homology"/>
<evidence type="ECO:0000256" key="4">
    <source>
        <dbReference type="ARBA" id="ARBA00022989"/>
    </source>
</evidence>
<keyword evidence="9" id="KW-1185">Reference proteome</keyword>
<evidence type="ECO:0000256" key="1">
    <source>
        <dbReference type="ARBA" id="ARBA00004141"/>
    </source>
</evidence>
<feature type="transmembrane region" description="Helical" evidence="6">
    <location>
        <begin position="201"/>
        <end position="221"/>
    </location>
</feature>
<dbReference type="GO" id="GO:0016020">
    <property type="term" value="C:membrane"/>
    <property type="evidence" value="ECO:0007669"/>
    <property type="project" value="UniProtKB-SubCell"/>
</dbReference>
<keyword evidence="5 6" id="KW-0472">Membrane</keyword>
<evidence type="ECO:0000256" key="5">
    <source>
        <dbReference type="ARBA" id="ARBA00023136"/>
    </source>
</evidence>
<dbReference type="RefSeq" id="XP_009773612.1">
    <property type="nucleotide sequence ID" value="XM_009775310.1"/>
</dbReference>
<name>A0A1U7W0R3_NICSY</name>
<dbReference type="PANTHER" id="PTHR31218">
    <property type="entry name" value="WAT1-RELATED PROTEIN"/>
    <property type="match status" value="1"/>
</dbReference>
<comment type="caution">
    <text evidence="6">Lacks conserved residue(s) required for the propagation of feature annotation.</text>
</comment>
<accession>A0A1U7W0R3</accession>
<comment type="subcellular location">
    <subcellularLocation>
        <location evidence="1 6">Membrane</location>
        <topology evidence="1 6">Multi-pass membrane protein</topology>
    </subcellularLocation>
</comment>
<dbReference type="SUPFAM" id="SSF103481">
    <property type="entry name" value="Multidrug resistance efflux transporter EmrE"/>
    <property type="match status" value="1"/>
</dbReference>
<dbReference type="Pfam" id="PF00892">
    <property type="entry name" value="EamA"/>
    <property type="match status" value="1"/>
</dbReference>
<dbReference type="AlphaFoldDB" id="A0A1U7W0R3"/>
<feature type="domain" description="EamA" evidence="8">
    <location>
        <begin position="136"/>
        <end position="219"/>
    </location>
</feature>
<sequence>MAPPKSEDSSKQSKICLGRGTSVGQRNPCGDEVVAISSGGACAAPPNSLLILAPKGPQTESNLTAKSQGIFVHGGHDPTTRWDNHGSHPLPSKTSATKLGMTTTCQHNHGRQSGPAGIIGQLLDGTTGRKNVASKLTGRIICVLFISALLGGTLTQYFFLLGLEYTSATFSCAFLNMVPVITFIMALLLRQETIKLKSRCGRAKILGILFCLGGALILTLYKGMTLINPSA</sequence>
<gene>
    <name evidence="10" type="primary">LOC104223808</name>
</gene>
<evidence type="ECO:0000313" key="9">
    <source>
        <dbReference type="Proteomes" id="UP000189701"/>
    </source>
</evidence>
<dbReference type="STRING" id="4096.A0A1U7W0R3"/>
<feature type="region of interest" description="Disordered" evidence="7">
    <location>
        <begin position="1"/>
        <end position="22"/>
    </location>
</feature>
<evidence type="ECO:0000256" key="7">
    <source>
        <dbReference type="SAM" id="MobiDB-lite"/>
    </source>
</evidence>
<keyword evidence="3 6" id="KW-0812">Transmembrane</keyword>
<feature type="compositionally biased region" description="Basic and acidic residues" evidence="7">
    <location>
        <begin position="1"/>
        <end position="11"/>
    </location>
</feature>
<evidence type="ECO:0000256" key="2">
    <source>
        <dbReference type="ARBA" id="ARBA00007635"/>
    </source>
</evidence>
<evidence type="ECO:0000256" key="6">
    <source>
        <dbReference type="RuleBase" id="RU363077"/>
    </source>
</evidence>
<protein>
    <recommendedName>
        <fullName evidence="6">WAT1-related protein</fullName>
    </recommendedName>
</protein>
<evidence type="ECO:0000256" key="3">
    <source>
        <dbReference type="ARBA" id="ARBA00022692"/>
    </source>
</evidence>
<keyword evidence="4 6" id="KW-1133">Transmembrane helix</keyword>